<accession>A0ABX8ZZS3</accession>
<protein>
    <submittedName>
        <fullName evidence="4">Fatty acyl-AMP ligase</fullName>
    </submittedName>
</protein>
<dbReference type="GO" id="GO:0016874">
    <property type="term" value="F:ligase activity"/>
    <property type="evidence" value="ECO:0007669"/>
    <property type="project" value="UniProtKB-KW"/>
</dbReference>
<organism evidence="4 5">
    <name type="scientific">Qipengyuania xiapuensis</name>
    <dbReference type="NCBI Taxonomy" id="2867236"/>
    <lineage>
        <taxon>Bacteria</taxon>
        <taxon>Pseudomonadati</taxon>
        <taxon>Pseudomonadota</taxon>
        <taxon>Alphaproteobacteria</taxon>
        <taxon>Sphingomonadales</taxon>
        <taxon>Erythrobacteraceae</taxon>
        <taxon>Qipengyuania</taxon>
    </lineage>
</organism>
<keyword evidence="2 4" id="KW-0436">Ligase</keyword>
<evidence type="ECO:0000313" key="4">
    <source>
        <dbReference type="EMBL" id="QZD93589.1"/>
    </source>
</evidence>
<feature type="domain" description="AMP-dependent synthetase/ligase" evidence="3">
    <location>
        <begin position="53"/>
        <end position="426"/>
    </location>
</feature>
<dbReference type="InterPro" id="IPR042099">
    <property type="entry name" value="ANL_N_sf"/>
</dbReference>
<dbReference type="EMBL" id="CP081296">
    <property type="protein sequence ID" value="QZD93589.1"/>
    <property type="molecule type" value="Genomic_DNA"/>
</dbReference>
<reference evidence="4 5" key="1">
    <citation type="submission" date="2021-08" db="EMBL/GenBank/DDBJ databases">
        <title>Comparative Genomics Analysis of the Genus Qipengyuania Reveals Extensive Genetic Diversity and Metabolic Versatility, Including the Description of Fifteen Novel Species.</title>
        <authorList>
            <person name="Liu Y."/>
        </authorList>
    </citation>
    <scope>NUCLEOTIDE SEQUENCE [LARGE SCALE GENOMIC DNA]</scope>
    <source>
        <strain evidence="4 5">1NDW3</strain>
    </source>
</reference>
<dbReference type="InterPro" id="IPR040097">
    <property type="entry name" value="FAAL/FAAC"/>
</dbReference>
<dbReference type="NCBIfam" id="NF006624">
    <property type="entry name" value="PRK09192.1"/>
    <property type="match status" value="1"/>
</dbReference>
<dbReference type="InterPro" id="IPR000873">
    <property type="entry name" value="AMP-dep_synth/lig_dom"/>
</dbReference>
<evidence type="ECO:0000256" key="1">
    <source>
        <dbReference type="ARBA" id="ARBA00006432"/>
    </source>
</evidence>
<proteinExistence type="inferred from homology"/>
<dbReference type="RefSeq" id="WP_221429273.1">
    <property type="nucleotide sequence ID" value="NZ_CP081296.1"/>
</dbReference>
<dbReference type="SUPFAM" id="SSF56801">
    <property type="entry name" value="Acetyl-CoA synthetase-like"/>
    <property type="match status" value="1"/>
</dbReference>
<dbReference type="CDD" id="cd05931">
    <property type="entry name" value="FAAL"/>
    <property type="match status" value="1"/>
</dbReference>
<dbReference type="PANTHER" id="PTHR22754:SF32">
    <property type="entry name" value="DISCO-INTERACTING PROTEIN 2"/>
    <property type="match status" value="1"/>
</dbReference>
<dbReference type="PANTHER" id="PTHR22754">
    <property type="entry name" value="DISCO-INTERACTING PROTEIN 2 DIP2 -RELATED"/>
    <property type="match status" value="1"/>
</dbReference>
<dbReference type="Pfam" id="PF00501">
    <property type="entry name" value="AMP-binding"/>
    <property type="match status" value="1"/>
</dbReference>
<sequence>MNDAVLTPTPNDCNLPRRRSDFATFNDAIDYAARSEKGLNFHDMRGNLARVYPYSEMRSDAIAMAYKLIASGIGKNERVALVAETSPEFSALFCACIYAGAWPVPLPLPTTFGGKESYIDQLKVQLESSDPRILLYPPEIAEMAKAAADKQGCEGESWDVFAQREGPECELPEAKPDDISYLQYSSGSTRFPTGVAVTHEALLHNLRGHAQSMDIGTNDRVVSWLPWYHDMGLVGCFLSLIANQVSVDLIRTEHFARRPLAWLDLISRNKGTTLSYSPTFGYDICARRISSQSHVADRFDLSRWRTAGNGADMIRPDVMQNFVNAFSDAGFKANAFTPSYGLAEATLAVTVMPPGEGIRVELVEEERLSGRPRDLKNPARYRAIVNCGKPIPGMEVEIRDEQGNAKGDHQIGKVWCRGKSVMHSYFRNQEATDECLVDGWLDTGDMGYLADDYLFIVGRAKDMIIINGKNHWPQDIEWAVEQLPGFNHGDIAAFSIETENGEEAPAVLVHCRVSEPEERIKLRDQISDKVRGVTGMSCVVELVPPRTLPRTSSGKLSRAKAKRLYLSGEIQPIELELAA</sequence>
<dbReference type="Proteomes" id="UP000824300">
    <property type="component" value="Chromosome"/>
</dbReference>
<gene>
    <name evidence="4" type="ORF">K3162_06185</name>
</gene>
<evidence type="ECO:0000259" key="3">
    <source>
        <dbReference type="Pfam" id="PF00501"/>
    </source>
</evidence>
<keyword evidence="5" id="KW-1185">Reference proteome</keyword>
<dbReference type="Gene3D" id="3.40.50.12780">
    <property type="entry name" value="N-terminal domain of ligase-like"/>
    <property type="match status" value="1"/>
</dbReference>
<comment type="similarity">
    <text evidence="1">Belongs to the ATP-dependent AMP-binding enzyme family.</text>
</comment>
<evidence type="ECO:0000313" key="5">
    <source>
        <dbReference type="Proteomes" id="UP000824300"/>
    </source>
</evidence>
<name>A0ABX8ZZS3_9SPHN</name>
<dbReference type="InterPro" id="IPR045851">
    <property type="entry name" value="AMP-bd_C_sf"/>
</dbReference>
<evidence type="ECO:0000256" key="2">
    <source>
        <dbReference type="ARBA" id="ARBA00022598"/>
    </source>
</evidence>
<dbReference type="Gene3D" id="3.30.300.30">
    <property type="match status" value="1"/>
</dbReference>